<organism evidence="1 2">
    <name type="scientific">Clostridium collagenovorans DSM 3089</name>
    <dbReference type="NCBI Taxonomy" id="1121306"/>
    <lineage>
        <taxon>Bacteria</taxon>
        <taxon>Bacillati</taxon>
        <taxon>Bacillota</taxon>
        <taxon>Clostridia</taxon>
        <taxon>Eubacteriales</taxon>
        <taxon>Clostridiaceae</taxon>
        <taxon>Clostridium</taxon>
    </lineage>
</organism>
<evidence type="ECO:0008006" key="3">
    <source>
        <dbReference type="Google" id="ProtNLM"/>
    </source>
</evidence>
<dbReference type="Proteomes" id="UP000184526">
    <property type="component" value="Unassembled WGS sequence"/>
</dbReference>
<reference evidence="1 2" key="1">
    <citation type="submission" date="2016-11" db="EMBL/GenBank/DDBJ databases">
        <authorList>
            <person name="Jaros S."/>
            <person name="Januszkiewicz K."/>
            <person name="Wedrychowicz H."/>
        </authorList>
    </citation>
    <scope>NUCLEOTIDE SEQUENCE [LARGE SCALE GENOMIC DNA]</scope>
    <source>
        <strain evidence="1 2">DSM 3089</strain>
    </source>
</reference>
<gene>
    <name evidence="1" type="ORF">SAMN02745196_00719</name>
</gene>
<name>A0A1M5TUF6_9CLOT</name>
<accession>A0A1M5TUF6</accession>
<evidence type="ECO:0000313" key="1">
    <source>
        <dbReference type="EMBL" id="SHH54311.1"/>
    </source>
</evidence>
<keyword evidence="2" id="KW-1185">Reference proteome</keyword>
<dbReference type="OrthoDB" id="3712030at2"/>
<dbReference type="NCBIfam" id="NF040739">
    <property type="entry name" value="ornith_OrtA"/>
    <property type="match status" value="1"/>
</dbReference>
<protein>
    <recommendedName>
        <fullName evidence="3">2-amino-4-ketopentanoate thiolase alpha subunit</fullName>
    </recommendedName>
</protein>
<dbReference type="Pfam" id="PF22010">
    <property type="entry name" value="OrtA"/>
    <property type="match status" value="1"/>
</dbReference>
<evidence type="ECO:0000313" key="2">
    <source>
        <dbReference type="Proteomes" id="UP000184526"/>
    </source>
</evidence>
<dbReference type="AlphaFoldDB" id="A0A1M5TUF6"/>
<dbReference type="STRING" id="1121306.SAMN02745196_00719"/>
<dbReference type="InterPro" id="IPR047755">
    <property type="entry name" value="OrtA"/>
</dbReference>
<dbReference type="RefSeq" id="WP_072830116.1">
    <property type="nucleotide sequence ID" value="NZ_FQXP01000003.1"/>
</dbReference>
<dbReference type="EMBL" id="FQXP01000003">
    <property type="protein sequence ID" value="SHH54311.1"/>
    <property type="molecule type" value="Genomic_DNA"/>
</dbReference>
<proteinExistence type="predicted"/>
<sequence length="98" mass="11178">MIKAGTWVEIESLVLKCEDRASNIPEDTKNTPLKMWVKGFTLENCELGDIVEIETIIGRKEKGKVVKEKPNYTHSFGDYVEELAYIGKQAKCCLNNKR</sequence>